<evidence type="ECO:0000259" key="2">
    <source>
        <dbReference type="PROSITE" id="PS50805"/>
    </source>
</evidence>
<dbReference type="PROSITE" id="PS50805">
    <property type="entry name" value="KRAB"/>
    <property type="match status" value="1"/>
</dbReference>
<dbReference type="InterPro" id="IPR036051">
    <property type="entry name" value="KRAB_dom_sf"/>
</dbReference>
<dbReference type="Ensembl" id="ENSAMET00000044896.1">
    <property type="protein sequence ID" value="ENSAMEP00000030032.1"/>
    <property type="gene ID" value="ENSAMEG00000009560.2"/>
</dbReference>
<protein>
    <submittedName>
        <fullName evidence="3">Zinc finger protein 582</fullName>
    </submittedName>
</protein>
<dbReference type="SMART" id="SM00349">
    <property type="entry name" value="KRAB"/>
    <property type="match status" value="1"/>
</dbReference>
<feature type="region of interest" description="Disordered" evidence="1">
    <location>
        <begin position="91"/>
        <end position="126"/>
    </location>
</feature>
<organism evidence="3 4">
    <name type="scientific">Ailuropoda melanoleuca</name>
    <name type="common">Giant panda</name>
    <dbReference type="NCBI Taxonomy" id="9646"/>
    <lineage>
        <taxon>Eukaryota</taxon>
        <taxon>Metazoa</taxon>
        <taxon>Chordata</taxon>
        <taxon>Craniata</taxon>
        <taxon>Vertebrata</taxon>
        <taxon>Euteleostomi</taxon>
        <taxon>Mammalia</taxon>
        <taxon>Eutheria</taxon>
        <taxon>Laurasiatheria</taxon>
        <taxon>Carnivora</taxon>
        <taxon>Caniformia</taxon>
        <taxon>Ursidae</taxon>
        <taxon>Ailuropoda</taxon>
    </lineage>
</organism>
<feature type="region of interest" description="Disordered" evidence="1">
    <location>
        <begin position="1"/>
        <end position="40"/>
    </location>
</feature>
<gene>
    <name evidence="3" type="primary">ZNF582</name>
</gene>
<reference evidence="3" key="2">
    <citation type="submission" date="2025-08" db="UniProtKB">
        <authorList>
            <consortium name="Ensembl"/>
        </authorList>
    </citation>
    <scope>IDENTIFICATION</scope>
</reference>
<dbReference type="PANTHER" id="PTHR23232:SF157">
    <property type="entry name" value="ZINC FINGER PROTEIN 525"/>
    <property type="match status" value="1"/>
</dbReference>
<reference evidence="3 4" key="1">
    <citation type="journal article" date="2010" name="Nature">
        <title>The sequence and de novo assembly of the giant panda genome.</title>
        <authorList>
            <person name="Li R."/>
            <person name="Fan W."/>
            <person name="Tian G."/>
            <person name="Zhu H."/>
            <person name="He L."/>
            <person name="Cai J."/>
            <person name="Huang Q."/>
            <person name="Cai Q."/>
            <person name="Li B."/>
            <person name="Bai Y."/>
            <person name="Zhang Z."/>
            <person name="Zhang Y."/>
            <person name="Wang W."/>
            <person name="Li J."/>
            <person name="Wei F."/>
            <person name="Li H."/>
            <person name="Jian M."/>
            <person name="Li J."/>
            <person name="Zhang Z."/>
            <person name="Nielsen R."/>
            <person name="Li D."/>
            <person name="Gu W."/>
            <person name="Yang Z."/>
            <person name="Xuan Z."/>
            <person name="Ryder O.A."/>
            <person name="Leung F.C."/>
            <person name="Zhou Y."/>
            <person name="Cao J."/>
            <person name="Sun X."/>
            <person name="Fu Y."/>
            <person name="Fang X."/>
            <person name="Guo X."/>
            <person name="Wang B."/>
            <person name="Hou R."/>
            <person name="Shen F."/>
            <person name="Mu B."/>
            <person name="Ni P."/>
            <person name="Lin R."/>
            <person name="Qian W."/>
            <person name="Wang G."/>
            <person name="Yu C."/>
            <person name="Nie W."/>
            <person name="Wang J."/>
            <person name="Wu Z."/>
            <person name="Liang H."/>
            <person name="Min J."/>
            <person name="Wu Q."/>
            <person name="Cheng S."/>
            <person name="Ruan J."/>
            <person name="Wang M."/>
            <person name="Shi Z."/>
            <person name="Wen M."/>
            <person name="Liu B."/>
            <person name="Ren X."/>
            <person name="Zheng H."/>
            <person name="Dong D."/>
            <person name="Cook K."/>
            <person name="Shan G."/>
            <person name="Zhang H."/>
            <person name="Kosiol C."/>
            <person name="Xie X."/>
            <person name="Lu Z."/>
            <person name="Zheng H."/>
            <person name="Li Y."/>
            <person name="Steiner C.C."/>
            <person name="Lam T.T."/>
            <person name="Lin S."/>
            <person name="Zhang Q."/>
            <person name="Li G."/>
            <person name="Tian J."/>
            <person name="Gong T."/>
            <person name="Liu H."/>
            <person name="Zhang D."/>
            <person name="Fang L."/>
            <person name="Ye C."/>
            <person name="Zhang J."/>
            <person name="Hu W."/>
            <person name="Xu A."/>
            <person name="Ren Y."/>
            <person name="Zhang G."/>
            <person name="Bruford M.W."/>
            <person name="Li Q."/>
            <person name="Ma L."/>
            <person name="Guo Y."/>
            <person name="An N."/>
            <person name="Hu Y."/>
            <person name="Zheng Y."/>
            <person name="Shi Y."/>
            <person name="Li Z."/>
            <person name="Liu Q."/>
            <person name="Chen Y."/>
            <person name="Zhao J."/>
            <person name="Qu N."/>
            <person name="Zhao S."/>
            <person name="Tian F."/>
            <person name="Wang X."/>
            <person name="Wang H."/>
            <person name="Xu L."/>
            <person name="Liu X."/>
            <person name="Vinar T."/>
            <person name="Wang Y."/>
            <person name="Lam T.W."/>
            <person name="Yiu S.M."/>
            <person name="Liu S."/>
            <person name="Zhang H."/>
            <person name="Li D."/>
            <person name="Huang Y."/>
            <person name="Wang X."/>
            <person name="Yang G."/>
            <person name="Jiang Z."/>
            <person name="Wang J."/>
            <person name="Qin N."/>
            <person name="Li L."/>
            <person name="Li J."/>
            <person name="Bolund L."/>
            <person name="Kristiansen K."/>
            <person name="Wong G.K."/>
            <person name="Olson M."/>
            <person name="Zhang X."/>
            <person name="Li S."/>
            <person name="Yang H."/>
            <person name="Wang J."/>
            <person name="Wang J."/>
        </authorList>
    </citation>
    <scope>NUCLEOTIDE SEQUENCE [LARGE SCALE GENOMIC DNA]</scope>
</reference>
<dbReference type="PANTHER" id="PTHR23232">
    <property type="entry name" value="KRAB DOMAIN C2H2 ZINC FINGER"/>
    <property type="match status" value="1"/>
</dbReference>
<feature type="domain" description="KRAB" evidence="2">
    <location>
        <begin position="139"/>
        <end position="210"/>
    </location>
</feature>
<dbReference type="Gene3D" id="6.10.140.140">
    <property type="match status" value="1"/>
</dbReference>
<sequence>TVQADPQTPSAPSSTTSHRTRARRAPPTPKDRETRPLRLGCAFAPRDYVSQKRLRRRSAREAASAVLCAPAPSSGSRRWVRRYRRGNVPGAAESAATVAPEPEEAAALPSQDSALPQEKNQEEDPSTHEILKVMSLESDLFRDVAIVFSQEEWEQLTPAQRDLYRDVMLETYSNLVSLGLAISKPDVISFLEQGMEPWMVEKAARGGLCPGFSVSKPNVISLLEQGKEPWLAERDVTGSPCERIQTITFITKGYIKMVM</sequence>
<dbReference type="SUPFAM" id="SSF109640">
    <property type="entry name" value="KRAB domain (Kruppel-associated box)"/>
    <property type="match status" value="1"/>
</dbReference>
<dbReference type="CDD" id="cd07765">
    <property type="entry name" value="KRAB_A-box"/>
    <property type="match status" value="1"/>
</dbReference>
<dbReference type="AlphaFoldDB" id="A0A7N5JT43"/>
<dbReference type="GO" id="GO:0006355">
    <property type="term" value="P:regulation of DNA-templated transcription"/>
    <property type="evidence" value="ECO:0007669"/>
    <property type="project" value="InterPro"/>
</dbReference>
<reference evidence="3" key="3">
    <citation type="submission" date="2025-09" db="UniProtKB">
        <authorList>
            <consortium name="Ensembl"/>
        </authorList>
    </citation>
    <scope>IDENTIFICATION</scope>
</reference>
<accession>A0A7N5JT43</accession>
<dbReference type="InterPro" id="IPR050169">
    <property type="entry name" value="Krueppel_C2H2_ZnF"/>
</dbReference>
<dbReference type="GeneTree" id="ENSGT00940000162794"/>
<name>A0A7N5JT43_AILME</name>
<feature type="compositionally biased region" description="Low complexity" evidence="1">
    <location>
        <begin position="91"/>
        <end position="109"/>
    </location>
</feature>
<dbReference type="Proteomes" id="UP000008912">
    <property type="component" value="Unassembled WGS sequence"/>
</dbReference>
<feature type="compositionally biased region" description="Low complexity" evidence="1">
    <location>
        <begin position="8"/>
        <end position="17"/>
    </location>
</feature>
<dbReference type="InterPro" id="IPR001909">
    <property type="entry name" value="KRAB"/>
</dbReference>
<dbReference type="Pfam" id="PF01352">
    <property type="entry name" value="KRAB"/>
    <property type="match status" value="1"/>
</dbReference>
<evidence type="ECO:0000256" key="1">
    <source>
        <dbReference type="SAM" id="MobiDB-lite"/>
    </source>
</evidence>
<proteinExistence type="predicted"/>
<evidence type="ECO:0000313" key="3">
    <source>
        <dbReference type="Ensembl" id="ENSAMEP00000030032.1"/>
    </source>
</evidence>
<keyword evidence="4" id="KW-1185">Reference proteome</keyword>
<evidence type="ECO:0000313" key="4">
    <source>
        <dbReference type="Proteomes" id="UP000008912"/>
    </source>
</evidence>